<dbReference type="Pfam" id="PF06127">
    <property type="entry name" value="Mpo1-like"/>
    <property type="match status" value="1"/>
</dbReference>
<dbReference type="AlphaFoldDB" id="A0A940YCN3"/>
<feature type="transmembrane region" description="Helical" evidence="1">
    <location>
        <begin position="94"/>
        <end position="114"/>
    </location>
</feature>
<dbReference type="Proteomes" id="UP000676246">
    <property type="component" value="Unassembled WGS sequence"/>
</dbReference>
<organism evidence="2 3">
    <name type="scientific">Ideonella alba</name>
    <dbReference type="NCBI Taxonomy" id="2824118"/>
    <lineage>
        <taxon>Bacteria</taxon>
        <taxon>Pseudomonadati</taxon>
        <taxon>Pseudomonadota</taxon>
        <taxon>Betaproteobacteria</taxon>
        <taxon>Burkholderiales</taxon>
        <taxon>Sphaerotilaceae</taxon>
        <taxon>Ideonella</taxon>
    </lineage>
</organism>
<comment type="caution">
    <text evidence="2">The sequence shown here is derived from an EMBL/GenBank/DDBJ whole genome shotgun (WGS) entry which is preliminary data.</text>
</comment>
<protein>
    <submittedName>
        <fullName evidence="2">DUF962 domain-containing protein</fullName>
    </submittedName>
</protein>
<evidence type="ECO:0000256" key="1">
    <source>
        <dbReference type="SAM" id="Phobius"/>
    </source>
</evidence>
<evidence type="ECO:0000313" key="3">
    <source>
        <dbReference type="Proteomes" id="UP000676246"/>
    </source>
</evidence>
<name>A0A940YCN3_9BURK</name>
<dbReference type="EMBL" id="JAGQDD010000014">
    <property type="protein sequence ID" value="MBQ0932200.1"/>
    <property type="molecule type" value="Genomic_DNA"/>
</dbReference>
<dbReference type="RefSeq" id="WP_210855583.1">
    <property type="nucleotide sequence ID" value="NZ_JAGQDD010000014.1"/>
</dbReference>
<keyword evidence="1" id="KW-1133">Transmembrane helix</keyword>
<dbReference type="InterPro" id="IPR009305">
    <property type="entry name" value="Mpo1-like"/>
</dbReference>
<evidence type="ECO:0000313" key="2">
    <source>
        <dbReference type="EMBL" id="MBQ0932200.1"/>
    </source>
</evidence>
<proteinExistence type="predicted"/>
<dbReference type="GO" id="GO:0046521">
    <property type="term" value="P:sphingoid catabolic process"/>
    <property type="evidence" value="ECO:0007669"/>
    <property type="project" value="TreeGrafter"/>
</dbReference>
<keyword evidence="3" id="KW-1185">Reference proteome</keyword>
<accession>A0A940YCN3</accession>
<keyword evidence="1" id="KW-0812">Transmembrane</keyword>
<sequence length="175" mass="18943">MKTLNEQLIQYARYHRDPRNIATHFVGIPMITFAIAVLLSRPAWGALSPALALAAAFSVYYLRLDGRYGVAMTALLALALWGAQGLAAGSTASWLAWGIGLFIVGWVFQFVGHWWEGRKPAFVDDLVGLVIGPLFVAAEAGFRLGWRREVAQAIDAAAGPVARRDPQALAPQARG</sequence>
<dbReference type="GO" id="GO:0016020">
    <property type="term" value="C:membrane"/>
    <property type="evidence" value="ECO:0007669"/>
    <property type="project" value="GOC"/>
</dbReference>
<reference evidence="2 3" key="1">
    <citation type="submission" date="2021-04" db="EMBL/GenBank/DDBJ databases">
        <title>The genome sequence of Ideonella sp. 3Y2.</title>
        <authorList>
            <person name="Liu Y."/>
        </authorList>
    </citation>
    <scope>NUCLEOTIDE SEQUENCE [LARGE SCALE GENOMIC DNA]</scope>
    <source>
        <strain evidence="2 3">3Y2</strain>
    </source>
</reference>
<gene>
    <name evidence="2" type="ORF">KAK03_17100</name>
</gene>
<feature type="transmembrane region" description="Helical" evidence="1">
    <location>
        <begin position="21"/>
        <end position="39"/>
    </location>
</feature>
<dbReference type="PANTHER" id="PTHR28026">
    <property type="entry name" value="DUF962 DOMAIN PROTEIN (AFU_ORTHOLOGUE AFUA_8G05310)"/>
    <property type="match status" value="1"/>
</dbReference>
<keyword evidence="1" id="KW-0472">Membrane</keyword>
<feature type="transmembrane region" description="Helical" evidence="1">
    <location>
        <begin position="45"/>
        <end position="62"/>
    </location>
</feature>
<dbReference type="PANTHER" id="PTHR28026:SF9">
    <property type="entry name" value="2-HYDROXY-PALMITIC ACID DIOXYGENASE MPO1"/>
    <property type="match status" value="1"/>
</dbReference>
<feature type="transmembrane region" description="Helical" evidence="1">
    <location>
        <begin position="69"/>
        <end position="88"/>
    </location>
</feature>